<feature type="domain" description="Phosphatidic acid phosphatase type 2/haloperoxidase" evidence="2">
    <location>
        <begin position="2"/>
        <end position="115"/>
    </location>
</feature>
<dbReference type="SMART" id="SM00014">
    <property type="entry name" value="acidPPc"/>
    <property type="match status" value="1"/>
</dbReference>
<dbReference type="PANTHER" id="PTHR14969">
    <property type="entry name" value="SPHINGOSINE-1-PHOSPHATE PHOSPHOHYDROLASE"/>
    <property type="match status" value="1"/>
</dbReference>
<dbReference type="SUPFAM" id="SSF48317">
    <property type="entry name" value="Acid phosphatase/Vanadium-dependent haloperoxidase"/>
    <property type="match status" value="1"/>
</dbReference>
<gene>
    <name evidence="3" type="ORF">KQ657_000028</name>
</gene>
<dbReference type="GeneID" id="66113402"/>
<keyword evidence="1" id="KW-0812">Transmembrane</keyword>
<sequence length="169" mass="19541">MVGGHLMGEVANKIIKEIVRQPRPDFHKDFGANSGLTYGMPLAHSQFMGFLSVYTSLLIIYRVPRLLGQWKIFGCVLMFSMASAVAFSRVYLLYHTIEQVIVGVSLGLVLGLGYFTITEAARDLGLIDWVLLWPLIRFWYVRDLYYHNYRTFKEEYDEYEALRGKAKQE</sequence>
<dbReference type="Proteomes" id="UP000790833">
    <property type="component" value="Unassembled WGS sequence"/>
</dbReference>
<keyword evidence="1" id="KW-1133">Transmembrane helix</keyword>
<evidence type="ECO:0000313" key="3">
    <source>
        <dbReference type="EMBL" id="KAG7196021.1"/>
    </source>
</evidence>
<dbReference type="EMBL" id="JAHMUF010000001">
    <property type="protein sequence ID" value="KAG7196021.1"/>
    <property type="molecule type" value="Genomic_DNA"/>
</dbReference>
<comment type="caution">
    <text evidence="3">The sequence shown here is derived from an EMBL/GenBank/DDBJ whole genome shotgun (WGS) entry which is preliminary data.</text>
</comment>
<feature type="transmembrane region" description="Helical" evidence="1">
    <location>
        <begin position="100"/>
        <end position="117"/>
    </location>
</feature>
<dbReference type="Pfam" id="PF01569">
    <property type="entry name" value="PAP2"/>
    <property type="match status" value="1"/>
</dbReference>
<evidence type="ECO:0000256" key="1">
    <source>
        <dbReference type="SAM" id="Phobius"/>
    </source>
</evidence>
<feature type="transmembrane region" description="Helical" evidence="1">
    <location>
        <begin position="43"/>
        <end position="61"/>
    </location>
</feature>
<keyword evidence="1" id="KW-0472">Membrane</keyword>
<keyword evidence="4" id="KW-1185">Reference proteome</keyword>
<evidence type="ECO:0000313" key="4">
    <source>
        <dbReference type="Proteomes" id="UP000790833"/>
    </source>
</evidence>
<reference evidence="3" key="1">
    <citation type="submission" date="2021-03" db="EMBL/GenBank/DDBJ databases">
        <authorList>
            <person name="Palmer J.M."/>
        </authorList>
    </citation>
    <scope>NUCLEOTIDE SEQUENCE</scope>
    <source>
        <strain evidence="3">ARV_011</strain>
    </source>
</reference>
<dbReference type="RefSeq" id="XP_043051566.1">
    <property type="nucleotide sequence ID" value="XM_043190889.1"/>
</dbReference>
<dbReference type="Gene3D" id="1.20.144.10">
    <property type="entry name" value="Phosphatidic acid phosphatase type 2/haloperoxidase"/>
    <property type="match status" value="1"/>
</dbReference>
<evidence type="ECO:0000259" key="2">
    <source>
        <dbReference type="SMART" id="SM00014"/>
    </source>
</evidence>
<accession>A0A9P8AKK8</accession>
<protein>
    <recommendedName>
        <fullName evidence="2">Phosphatidic acid phosphatase type 2/haloperoxidase domain-containing protein</fullName>
    </recommendedName>
</protein>
<dbReference type="GO" id="GO:0042392">
    <property type="term" value="F:sphingosine-1-phosphate phosphatase activity"/>
    <property type="evidence" value="ECO:0007669"/>
    <property type="project" value="TreeGrafter"/>
</dbReference>
<dbReference type="AlphaFoldDB" id="A0A9P8AKK8"/>
<dbReference type="GO" id="GO:0006629">
    <property type="term" value="P:lipid metabolic process"/>
    <property type="evidence" value="ECO:0007669"/>
    <property type="project" value="UniProtKB-ARBA"/>
</dbReference>
<proteinExistence type="predicted"/>
<organism evidence="3 4">
    <name type="scientific">Scheffersomyces spartinae</name>
    <dbReference type="NCBI Taxonomy" id="45513"/>
    <lineage>
        <taxon>Eukaryota</taxon>
        <taxon>Fungi</taxon>
        <taxon>Dikarya</taxon>
        <taxon>Ascomycota</taxon>
        <taxon>Saccharomycotina</taxon>
        <taxon>Pichiomycetes</taxon>
        <taxon>Debaryomycetaceae</taxon>
        <taxon>Scheffersomyces</taxon>
    </lineage>
</organism>
<dbReference type="InterPro" id="IPR036938">
    <property type="entry name" value="PAP2/HPO_sf"/>
</dbReference>
<dbReference type="InterPro" id="IPR000326">
    <property type="entry name" value="PAP2/HPO"/>
</dbReference>
<feature type="transmembrane region" description="Helical" evidence="1">
    <location>
        <begin position="73"/>
        <end position="94"/>
    </location>
</feature>
<dbReference type="PANTHER" id="PTHR14969:SF59">
    <property type="entry name" value="DOLICHYLDIPHOSPHATASE"/>
    <property type="match status" value="1"/>
</dbReference>
<feature type="transmembrane region" description="Helical" evidence="1">
    <location>
        <begin position="124"/>
        <end position="141"/>
    </location>
</feature>
<name>A0A9P8AKK8_9ASCO</name>
<dbReference type="OrthoDB" id="302705at2759"/>